<organism evidence="1 2">
    <name type="scientific">Conyzicola nivalis</name>
    <dbReference type="NCBI Taxonomy" id="1477021"/>
    <lineage>
        <taxon>Bacteria</taxon>
        <taxon>Bacillati</taxon>
        <taxon>Actinomycetota</taxon>
        <taxon>Actinomycetes</taxon>
        <taxon>Micrococcales</taxon>
        <taxon>Microbacteriaceae</taxon>
        <taxon>Conyzicola</taxon>
    </lineage>
</organism>
<proteinExistence type="predicted"/>
<gene>
    <name evidence="1" type="ORF">ABIE21_000490</name>
</gene>
<dbReference type="PANTHER" id="PTHR38436">
    <property type="entry name" value="POLYKETIDE CYCLASE SNOAL-LIKE DOMAIN"/>
    <property type="match status" value="1"/>
</dbReference>
<protein>
    <submittedName>
        <fullName evidence="1">Steroid delta-isomerase-like uncharacterized protein</fullName>
    </submittedName>
</protein>
<evidence type="ECO:0000313" key="2">
    <source>
        <dbReference type="Proteomes" id="UP001549257"/>
    </source>
</evidence>
<sequence length="134" mass="14967">MTSTPAKTIAREFWESWGRGDLDATWRQYVADDIVIHPSSGYEFTRQSWLEAEKALHAAFEDIKVTVVDQIEDGDMVATRWAVTARQSGEFFGVPSSGRTATLTGTTFDRVQDGKLAEHWAEVGVPQFLQQLSA</sequence>
<dbReference type="Gene3D" id="3.10.450.50">
    <property type="match status" value="1"/>
</dbReference>
<reference evidence="1 2" key="1">
    <citation type="submission" date="2024-06" db="EMBL/GenBank/DDBJ databases">
        <title>Sorghum-associated microbial communities from plants grown in Nebraska, USA.</title>
        <authorList>
            <person name="Schachtman D."/>
        </authorList>
    </citation>
    <scope>NUCLEOTIDE SEQUENCE [LARGE SCALE GENOMIC DNA]</scope>
    <source>
        <strain evidence="1 2">2857</strain>
    </source>
</reference>
<accession>A0ABV2QIX7</accession>
<dbReference type="PANTHER" id="PTHR38436:SF1">
    <property type="entry name" value="ESTER CYCLASE"/>
    <property type="match status" value="1"/>
</dbReference>
<dbReference type="InterPro" id="IPR009959">
    <property type="entry name" value="Cyclase_SnoaL-like"/>
</dbReference>
<dbReference type="Proteomes" id="UP001549257">
    <property type="component" value="Unassembled WGS sequence"/>
</dbReference>
<comment type="caution">
    <text evidence="1">The sequence shown here is derived from an EMBL/GenBank/DDBJ whole genome shotgun (WGS) entry which is preliminary data.</text>
</comment>
<dbReference type="EMBL" id="JBEPSJ010000001">
    <property type="protein sequence ID" value="MET4581000.1"/>
    <property type="molecule type" value="Genomic_DNA"/>
</dbReference>
<keyword evidence="2" id="KW-1185">Reference proteome</keyword>
<dbReference type="RefSeq" id="WP_354023199.1">
    <property type="nucleotide sequence ID" value="NZ_JBEPSJ010000001.1"/>
</dbReference>
<dbReference type="InterPro" id="IPR032710">
    <property type="entry name" value="NTF2-like_dom_sf"/>
</dbReference>
<evidence type="ECO:0000313" key="1">
    <source>
        <dbReference type="EMBL" id="MET4581000.1"/>
    </source>
</evidence>
<name>A0ABV2QIX7_9MICO</name>
<dbReference type="SUPFAM" id="SSF54427">
    <property type="entry name" value="NTF2-like"/>
    <property type="match status" value="1"/>
</dbReference>
<dbReference type="Pfam" id="PF07366">
    <property type="entry name" value="SnoaL"/>
    <property type="match status" value="1"/>
</dbReference>